<feature type="transmembrane region" description="Helical" evidence="13">
    <location>
        <begin position="21"/>
        <end position="39"/>
    </location>
</feature>
<evidence type="ECO:0000256" key="1">
    <source>
        <dbReference type="ARBA" id="ARBA00004241"/>
    </source>
</evidence>
<dbReference type="InterPro" id="IPR050149">
    <property type="entry name" value="Collagen_superfamily"/>
</dbReference>
<dbReference type="Pfam" id="PF05662">
    <property type="entry name" value="YadA_stalk"/>
    <property type="match status" value="2"/>
</dbReference>
<evidence type="ECO:0000256" key="12">
    <source>
        <dbReference type="SAM" id="MobiDB-lite"/>
    </source>
</evidence>
<dbReference type="PANTHER" id="PTHR24023">
    <property type="entry name" value="COLLAGEN ALPHA"/>
    <property type="match status" value="1"/>
</dbReference>
<feature type="region of interest" description="Disordered" evidence="12">
    <location>
        <begin position="415"/>
        <end position="448"/>
    </location>
</feature>
<sequence>MKKLEKCIKTNLKKKISINKTLIILFMITGSFNGISSGANKVIGKDSYSRGGFVIGNNSIVGDKELKNEDIEKIKKLEKEKKELEVKEADLRKKMDKENDTTEKIKILEEIKKIIDERGKKEKELLDLHKKESKDSYTIGADTTTLGDNSFTIGDKSFTKGDGTYSIGNENEVYGNSNQVHGNKNKVYGNENISFGANNKIGKEGTNVNKNIVLGSNITIDGVNNAIVFGDSSTPVTNAVSIGNSTNQRQIKFVAEGTADTDAVNVSQLKKTSPYYIWKNLTENKDKPDNEETKKEFLASLKGPKGDKGEKGLKGDQGAKGERGEKGKDGKDGTSVTVTKTENDTNGNTVITFSDGKTVTVNKGAKGDTGAKGDRGEKGKDGKDGTSVTVTKTENDTNGNTVITFSDGKTVTVNKGAKGDTGAKGDQGEKGKDGTSVTITNTKNDNDGNTVIEFSDGKKVTINKGAKGDQGEKGKDGKDAKIKSTTEDALGNTIIEFEDGHSITLSAGGKGDSTFAYYKKGEVGSTSRLIRGKDNKFYTEEMLKDAKYKDNIYIKNGAVVRGGLDPKDVFIKALPEKNSMVLSNIGEGKISKDSTDAINGSQLFEKLNGKLDLDGSNLDDKSKEALIKKLSDGANIDSPKNILVTDKQVKDYLDKFKNGEAMNNMKEDINKAKLKADLAIGGVANAIAMSNLPQVTSYGKYNHMVTAALGNFAGQSAFAIGISGTNNNRRIVYKLSGAVNTKGSLAVGAGIGVMLGEKHDFEIEKPNEIKAKLIQSEKERNAMKQKLEEQSAQIKELNEKLEILLNNMVKR</sequence>
<evidence type="ECO:0000256" key="2">
    <source>
        <dbReference type="ARBA" id="ARBA00004442"/>
    </source>
</evidence>
<keyword evidence="8" id="KW-0653">Protein transport</keyword>
<reference evidence="16 17" key="1">
    <citation type="submission" date="2023-06" db="EMBL/GenBank/DDBJ databases">
        <title>Antibody response to the Sneathia vaginalis cytopathogenic toxin A during pregnancy.</title>
        <authorList>
            <person name="Mccoy Z.T."/>
            <person name="Serrano M.G."/>
            <person name="Spaine K."/>
            <person name="Edwards D.J."/>
            <person name="Buck G.A."/>
            <person name="Jefferson K."/>
        </authorList>
    </citation>
    <scope>NUCLEOTIDE SEQUENCE [LARGE SCALE GENOMIC DNA]</scope>
    <source>
        <strain evidence="16 17">CCUG 42621</strain>
    </source>
</reference>
<evidence type="ECO:0000313" key="17">
    <source>
        <dbReference type="Proteomes" id="UP001225134"/>
    </source>
</evidence>
<feature type="compositionally biased region" description="Basic and acidic residues" evidence="12">
    <location>
        <begin position="365"/>
        <end position="384"/>
    </location>
</feature>
<keyword evidence="13" id="KW-1133">Transmembrane helix</keyword>
<feature type="domain" description="Trimeric autotransporter adhesin YadA-like C-terminal membrane anchor" evidence="14">
    <location>
        <begin position="701"/>
        <end position="752"/>
    </location>
</feature>
<keyword evidence="4" id="KW-0813">Transport</keyword>
<evidence type="ECO:0000256" key="13">
    <source>
        <dbReference type="SAM" id="Phobius"/>
    </source>
</evidence>
<dbReference type="EMBL" id="JASSPP010000001">
    <property type="protein sequence ID" value="MDK9579940.1"/>
    <property type="molecule type" value="Genomic_DNA"/>
</dbReference>
<keyword evidence="11" id="KW-0175">Coiled coil</keyword>
<feature type="compositionally biased region" description="Basic and acidic residues" evidence="12">
    <location>
        <begin position="417"/>
        <end position="433"/>
    </location>
</feature>
<proteinExistence type="inferred from homology"/>
<evidence type="ECO:0000256" key="3">
    <source>
        <dbReference type="ARBA" id="ARBA00005848"/>
    </source>
</evidence>
<evidence type="ECO:0000256" key="11">
    <source>
        <dbReference type="SAM" id="Coils"/>
    </source>
</evidence>
<dbReference type="InterPro" id="IPR008635">
    <property type="entry name" value="Coiled_stalk_dom"/>
</dbReference>
<comment type="similarity">
    <text evidence="3">Belongs to the autotransporter-2 (AT-2) (TC 1.B.40) family.</text>
</comment>
<dbReference type="Gene3D" id="1.20.5.320">
    <property type="entry name" value="6-Phosphogluconate Dehydrogenase, domain 3"/>
    <property type="match status" value="1"/>
</dbReference>
<feature type="domain" description="Trimeric autotransporter adhesin YadA-like stalk" evidence="15">
    <location>
        <begin position="583"/>
        <end position="605"/>
    </location>
</feature>
<dbReference type="Gene3D" id="3.30.1300.30">
    <property type="entry name" value="GSPII I/J protein-like"/>
    <property type="match status" value="1"/>
</dbReference>
<dbReference type="Gene3D" id="2.150.10.10">
    <property type="entry name" value="Serralysin-like metalloprotease, C-terminal"/>
    <property type="match status" value="1"/>
</dbReference>
<evidence type="ECO:0000259" key="15">
    <source>
        <dbReference type="Pfam" id="PF05662"/>
    </source>
</evidence>
<evidence type="ECO:0000259" key="14">
    <source>
        <dbReference type="Pfam" id="PF03895"/>
    </source>
</evidence>
<dbReference type="Gene3D" id="1.20.5.170">
    <property type="match status" value="1"/>
</dbReference>
<keyword evidence="17" id="KW-1185">Reference proteome</keyword>
<evidence type="ECO:0000256" key="6">
    <source>
        <dbReference type="ARBA" id="ARBA00022692"/>
    </source>
</evidence>
<dbReference type="PANTHER" id="PTHR24023:SF1082">
    <property type="entry name" value="COLLAGEN TRIPLE HELIX REPEAT"/>
    <property type="match status" value="1"/>
</dbReference>
<feature type="compositionally biased region" description="Basic and acidic residues" evidence="12">
    <location>
        <begin position="466"/>
        <end position="483"/>
    </location>
</feature>
<organism evidence="16 17">
    <name type="scientific">Sneathia sanguinegens</name>
    <dbReference type="NCBI Taxonomy" id="40543"/>
    <lineage>
        <taxon>Bacteria</taxon>
        <taxon>Fusobacteriati</taxon>
        <taxon>Fusobacteriota</taxon>
        <taxon>Fusobacteriia</taxon>
        <taxon>Fusobacteriales</taxon>
        <taxon>Leptotrichiaceae</taxon>
        <taxon>Sneathia</taxon>
    </lineage>
</organism>
<name>A0ABT7HIW5_9FUSO</name>
<protein>
    <submittedName>
        <fullName evidence="16">YadA-like family protein</fullName>
    </submittedName>
</protein>
<evidence type="ECO:0000256" key="10">
    <source>
        <dbReference type="ARBA" id="ARBA00023237"/>
    </source>
</evidence>
<comment type="subcellular location">
    <subcellularLocation>
        <location evidence="2">Cell outer membrane</location>
    </subcellularLocation>
    <subcellularLocation>
        <location evidence="1">Cell surface</location>
    </subcellularLocation>
</comment>
<dbReference type="InterPro" id="IPR011049">
    <property type="entry name" value="Serralysin-like_metalloprot_C"/>
</dbReference>
<feature type="region of interest" description="Disordered" evidence="12">
    <location>
        <begin position="284"/>
        <end position="395"/>
    </location>
</feature>
<feature type="compositionally biased region" description="Basic and acidic residues" evidence="12">
    <location>
        <begin position="304"/>
        <end position="332"/>
    </location>
</feature>
<keyword evidence="10" id="KW-0998">Cell outer membrane</keyword>
<comment type="caution">
    <text evidence="16">The sequence shown here is derived from an EMBL/GenBank/DDBJ whole genome shotgun (WGS) entry which is preliminary data.</text>
</comment>
<feature type="compositionally biased region" description="Basic and acidic residues" evidence="12">
    <location>
        <begin position="284"/>
        <end position="297"/>
    </location>
</feature>
<keyword evidence="7" id="KW-0732">Signal</keyword>
<keyword evidence="6 13" id="KW-0812">Transmembrane</keyword>
<feature type="compositionally biased region" description="Polar residues" evidence="12">
    <location>
        <begin position="386"/>
        <end position="395"/>
    </location>
</feature>
<dbReference type="InterPro" id="IPR005594">
    <property type="entry name" value="YadA_C"/>
</dbReference>
<feature type="domain" description="Trimeric autotransporter adhesin YadA-like stalk" evidence="15">
    <location>
        <begin position="254"/>
        <end position="272"/>
    </location>
</feature>
<dbReference type="SUPFAM" id="SSF54523">
    <property type="entry name" value="Pili subunits"/>
    <property type="match status" value="1"/>
</dbReference>
<dbReference type="InterPro" id="IPR045584">
    <property type="entry name" value="Pilin-like"/>
</dbReference>
<keyword evidence="5" id="KW-1134">Transmembrane beta strand</keyword>
<gene>
    <name evidence="16" type="ORF">QQA45_00125</name>
</gene>
<dbReference type="SUPFAM" id="SSF101967">
    <property type="entry name" value="Adhesin YadA, collagen-binding domain"/>
    <property type="match status" value="1"/>
</dbReference>
<evidence type="ECO:0000256" key="5">
    <source>
        <dbReference type="ARBA" id="ARBA00022452"/>
    </source>
</evidence>
<feature type="coiled-coil region" evidence="11">
    <location>
        <begin position="67"/>
        <end position="101"/>
    </location>
</feature>
<dbReference type="Proteomes" id="UP001225134">
    <property type="component" value="Unassembled WGS sequence"/>
</dbReference>
<feature type="compositionally biased region" description="Polar residues" evidence="12">
    <location>
        <begin position="334"/>
        <end position="361"/>
    </location>
</feature>
<evidence type="ECO:0000256" key="9">
    <source>
        <dbReference type="ARBA" id="ARBA00023136"/>
    </source>
</evidence>
<evidence type="ECO:0000256" key="7">
    <source>
        <dbReference type="ARBA" id="ARBA00022729"/>
    </source>
</evidence>
<feature type="region of interest" description="Disordered" evidence="12">
    <location>
        <begin position="462"/>
        <end position="483"/>
    </location>
</feature>
<evidence type="ECO:0000256" key="8">
    <source>
        <dbReference type="ARBA" id="ARBA00022927"/>
    </source>
</evidence>
<evidence type="ECO:0000256" key="4">
    <source>
        <dbReference type="ARBA" id="ARBA00022448"/>
    </source>
</evidence>
<evidence type="ECO:0000313" key="16">
    <source>
        <dbReference type="EMBL" id="MDK9579940.1"/>
    </source>
</evidence>
<dbReference type="RefSeq" id="WP_285152375.1">
    <property type="nucleotide sequence ID" value="NZ_JASSPP010000001.1"/>
</dbReference>
<feature type="compositionally biased region" description="Polar residues" evidence="12">
    <location>
        <begin position="435"/>
        <end position="448"/>
    </location>
</feature>
<dbReference type="Pfam" id="PF03895">
    <property type="entry name" value="YadA_anchor"/>
    <property type="match status" value="1"/>
</dbReference>
<feature type="coiled-coil region" evidence="11">
    <location>
        <begin position="773"/>
        <end position="807"/>
    </location>
</feature>
<keyword evidence="9 13" id="KW-0472">Membrane</keyword>
<accession>A0ABT7HIW5</accession>